<accession>A0AAC9LK49</accession>
<name>A0AAC9LK49_9FLAO</name>
<proteinExistence type="predicted"/>
<evidence type="ECO:0000313" key="2">
    <source>
        <dbReference type="EMBL" id="APX98834.1"/>
    </source>
</evidence>
<gene>
    <name evidence="2" type="ORF">BWR22_00440</name>
</gene>
<feature type="signal peptide" evidence="1">
    <location>
        <begin position="1"/>
        <end position="20"/>
    </location>
</feature>
<organism evidence="2 3">
    <name type="scientific">Lacinutrix venerupis</name>
    <dbReference type="NCBI Taxonomy" id="1486034"/>
    <lineage>
        <taxon>Bacteria</taxon>
        <taxon>Pseudomonadati</taxon>
        <taxon>Bacteroidota</taxon>
        <taxon>Flavobacteriia</taxon>
        <taxon>Flavobacteriales</taxon>
        <taxon>Flavobacteriaceae</taxon>
        <taxon>Lacinutrix</taxon>
    </lineage>
</organism>
<dbReference type="PROSITE" id="PS51257">
    <property type="entry name" value="PROKAR_LIPOPROTEIN"/>
    <property type="match status" value="1"/>
</dbReference>
<dbReference type="KEGG" id="lvn:BWR22_00440"/>
<evidence type="ECO:0000313" key="3">
    <source>
        <dbReference type="Proteomes" id="UP000187506"/>
    </source>
</evidence>
<dbReference type="AlphaFoldDB" id="A0AAC9LK49"/>
<keyword evidence="1" id="KW-0732">Signal</keyword>
<dbReference type="EMBL" id="CP019352">
    <property type="protein sequence ID" value="APX98834.1"/>
    <property type="molecule type" value="Genomic_DNA"/>
</dbReference>
<feature type="chain" id="PRO_5042269012" description="Lipoprotein" evidence="1">
    <location>
        <begin position="21"/>
        <end position="135"/>
    </location>
</feature>
<sequence length="135" mass="15452">MKKIIVLIIGLILFSCSTNDDSFVMYQDPMPVESVILPDEFVLNETYEITVTYLKPTSCHTFSDIFYKKNQNNRTVVIIGTVFQNNTNCEELNTPFEASFNFTATETGSYVFKFWESKNDEGEDVYLTIEVPVLG</sequence>
<keyword evidence="3" id="KW-1185">Reference proteome</keyword>
<evidence type="ECO:0000256" key="1">
    <source>
        <dbReference type="SAM" id="SignalP"/>
    </source>
</evidence>
<dbReference type="RefSeq" id="WP_076731481.1">
    <property type="nucleotide sequence ID" value="NZ_CP019352.1"/>
</dbReference>
<evidence type="ECO:0008006" key="4">
    <source>
        <dbReference type="Google" id="ProtNLM"/>
    </source>
</evidence>
<reference evidence="2 3" key="1">
    <citation type="submission" date="2017-01" db="EMBL/GenBank/DDBJ databases">
        <title>Complete genome of Lacinutrix venerupis DOK2-8 isolated from seawater in Dokdo.</title>
        <authorList>
            <person name="Chi W.-J."/>
            <person name="Kim J.H."/>
        </authorList>
    </citation>
    <scope>NUCLEOTIDE SEQUENCE [LARGE SCALE GENOMIC DNA]</scope>
    <source>
        <strain evidence="2 3">DOK2-8</strain>
    </source>
</reference>
<protein>
    <recommendedName>
        <fullName evidence="4">Lipoprotein</fullName>
    </recommendedName>
</protein>
<dbReference type="Proteomes" id="UP000187506">
    <property type="component" value="Chromosome"/>
</dbReference>